<dbReference type="PROSITE" id="PS50888">
    <property type="entry name" value="BHLH"/>
    <property type="match status" value="1"/>
</dbReference>
<dbReference type="Proteomes" id="UP000694843">
    <property type="component" value="Unplaced"/>
</dbReference>
<reference evidence="4" key="1">
    <citation type="submission" date="2025-08" db="UniProtKB">
        <authorList>
            <consortium name="RefSeq"/>
        </authorList>
    </citation>
    <scope>IDENTIFICATION</scope>
    <source>
        <tissue evidence="4">Whole organism</tissue>
    </source>
</reference>
<feature type="compositionally biased region" description="Low complexity" evidence="1">
    <location>
        <begin position="445"/>
        <end position="466"/>
    </location>
</feature>
<dbReference type="GO" id="GO:0046983">
    <property type="term" value="F:protein dimerization activity"/>
    <property type="evidence" value="ECO:0007669"/>
    <property type="project" value="InterPro"/>
</dbReference>
<feature type="compositionally biased region" description="Polar residues" evidence="1">
    <location>
        <begin position="143"/>
        <end position="153"/>
    </location>
</feature>
<proteinExistence type="predicted"/>
<evidence type="ECO:0000256" key="1">
    <source>
        <dbReference type="SAM" id="MobiDB-lite"/>
    </source>
</evidence>
<accession>A0A8B7PKN9</accession>
<protein>
    <submittedName>
        <fullName evidence="4">Uncharacterized protein LOC108682142</fullName>
    </submittedName>
</protein>
<evidence type="ECO:0000313" key="3">
    <source>
        <dbReference type="Proteomes" id="UP000694843"/>
    </source>
</evidence>
<dbReference type="PANTHER" id="PTHR19290">
    <property type="entry name" value="BASIC HELIX-LOOP-HELIX PROTEIN NEUROGENIN-RELATED"/>
    <property type="match status" value="1"/>
</dbReference>
<feature type="region of interest" description="Disordered" evidence="1">
    <location>
        <begin position="30"/>
        <end position="66"/>
    </location>
</feature>
<feature type="domain" description="BHLH" evidence="2">
    <location>
        <begin position="57"/>
        <end position="111"/>
    </location>
</feature>
<dbReference type="PANTHER" id="PTHR19290:SF147">
    <property type="entry name" value="HELIX-LOOP-HELIX PROTEIN DELILAH"/>
    <property type="match status" value="1"/>
</dbReference>
<gene>
    <name evidence="4" type="primary">LOC108682142</name>
</gene>
<feature type="compositionally biased region" description="Basic and acidic residues" evidence="1">
    <location>
        <begin position="30"/>
        <end position="51"/>
    </location>
</feature>
<name>A0A8B7PKN9_HYAAZ</name>
<feature type="compositionally biased region" description="Basic residues" evidence="1">
    <location>
        <begin position="207"/>
        <end position="220"/>
    </location>
</feature>
<dbReference type="InterPro" id="IPR011598">
    <property type="entry name" value="bHLH_dom"/>
</dbReference>
<feature type="region of interest" description="Disordered" evidence="1">
    <location>
        <begin position="143"/>
        <end position="220"/>
    </location>
</feature>
<feature type="compositionally biased region" description="Polar residues" evidence="1">
    <location>
        <begin position="170"/>
        <end position="179"/>
    </location>
</feature>
<dbReference type="OrthoDB" id="10063280at2759"/>
<dbReference type="GO" id="GO:0005634">
    <property type="term" value="C:nucleus"/>
    <property type="evidence" value="ECO:0007669"/>
    <property type="project" value="TreeGrafter"/>
</dbReference>
<dbReference type="GO" id="GO:0009653">
    <property type="term" value="P:anatomical structure morphogenesis"/>
    <property type="evidence" value="ECO:0007669"/>
    <property type="project" value="TreeGrafter"/>
</dbReference>
<dbReference type="GO" id="GO:0003700">
    <property type="term" value="F:DNA-binding transcription factor activity"/>
    <property type="evidence" value="ECO:0007669"/>
    <property type="project" value="TreeGrafter"/>
</dbReference>
<evidence type="ECO:0000313" key="4">
    <source>
        <dbReference type="RefSeq" id="XP_018026749.1"/>
    </source>
</evidence>
<feature type="region of interest" description="Disordered" evidence="1">
    <location>
        <begin position="444"/>
        <end position="469"/>
    </location>
</feature>
<keyword evidence="3" id="KW-1185">Reference proteome</keyword>
<dbReference type="SUPFAM" id="SSF47459">
    <property type="entry name" value="HLH, helix-loop-helix DNA-binding domain"/>
    <property type="match status" value="1"/>
</dbReference>
<dbReference type="AlphaFoldDB" id="A0A8B7PKN9"/>
<dbReference type="InterPro" id="IPR050359">
    <property type="entry name" value="bHLH_transcription_factors"/>
</dbReference>
<evidence type="ECO:0000259" key="2">
    <source>
        <dbReference type="PROSITE" id="PS50888"/>
    </source>
</evidence>
<dbReference type="Gene3D" id="4.10.280.10">
    <property type="entry name" value="Helix-loop-helix DNA-binding domain"/>
    <property type="match status" value="1"/>
</dbReference>
<dbReference type="CDD" id="cd11431">
    <property type="entry name" value="bHLH_TS_taxi_Dei"/>
    <property type="match status" value="1"/>
</dbReference>
<dbReference type="KEGG" id="hazt:108682142"/>
<dbReference type="GO" id="GO:0070888">
    <property type="term" value="F:E-box binding"/>
    <property type="evidence" value="ECO:0007669"/>
    <property type="project" value="TreeGrafter"/>
</dbReference>
<dbReference type="GO" id="GO:0045944">
    <property type="term" value="P:positive regulation of transcription by RNA polymerase II"/>
    <property type="evidence" value="ECO:0007669"/>
    <property type="project" value="TreeGrafter"/>
</dbReference>
<dbReference type="Pfam" id="PF00010">
    <property type="entry name" value="HLH"/>
    <property type="match status" value="1"/>
</dbReference>
<sequence>MLEWSFSKMELIDSCSAKYTLRTKSILKRIESERTRHTNSKKRENKEKEKPPPLSKYRRKTANARERNRMKEINDAFISLQSSLPDIPGTDADKLTKITVLKLAVTYIGALAKVLDTNSALPMDVEDVRQMWCMDNAHITKTDNCSKTFNKNSPARKDSQNKLGLVKPLTTASRAQSSAPRKRHPSNQAGKLDNQKDKFLHSTIKPAVKKPGKSRSRGKVCRTNSVATNNGAYITLKNCAMQTTHNPKSRQINNQPLMMSMTVKRTRMEPIVGHRSTKMRKYEPLLTYSTPDLTQFNTITQKIPGINFSQGQQLCNGLQIQTPPNYTVKSSFTPQYNILPLQHIDPSKNFPFHRTCTPNNVNIQQIKHNYSAIPNSFQTVHQSLVSNDQKSYFTQSSPTELPQYLPAQTTTDCVTLGGLSFQDLDSPPVRNDVLLEFPQDTKLPSSADSAFSSGESAPSSPSLSLPPNTPTFGDISPFSSLTSLSGGSTSGCSISSTDCDSVFNSLLDCEPFQDELDHFTAAFTEESNSFNLFMDQASSTFINCNVDA</sequence>
<dbReference type="SMART" id="SM00353">
    <property type="entry name" value="HLH"/>
    <property type="match status" value="1"/>
</dbReference>
<organism evidence="3 4">
    <name type="scientific">Hyalella azteca</name>
    <name type="common">Amphipod</name>
    <dbReference type="NCBI Taxonomy" id="294128"/>
    <lineage>
        <taxon>Eukaryota</taxon>
        <taxon>Metazoa</taxon>
        <taxon>Ecdysozoa</taxon>
        <taxon>Arthropoda</taxon>
        <taxon>Crustacea</taxon>
        <taxon>Multicrustacea</taxon>
        <taxon>Malacostraca</taxon>
        <taxon>Eumalacostraca</taxon>
        <taxon>Peracarida</taxon>
        <taxon>Amphipoda</taxon>
        <taxon>Senticaudata</taxon>
        <taxon>Talitrida</taxon>
        <taxon>Talitroidea</taxon>
        <taxon>Hyalellidae</taxon>
        <taxon>Hyalella</taxon>
    </lineage>
</organism>
<dbReference type="RefSeq" id="XP_018026749.1">
    <property type="nucleotide sequence ID" value="XM_018171260.2"/>
</dbReference>
<dbReference type="GeneID" id="108682142"/>
<dbReference type="InterPro" id="IPR036638">
    <property type="entry name" value="HLH_DNA-bd_sf"/>
</dbReference>